<name>A0ABX6KDJ4_9GAMM</name>
<dbReference type="PROSITE" id="PS00409">
    <property type="entry name" value="PROKAR_NTER_METHYL"/>
    <property type="match status" value="1"/>
</dbReference>
<proteinExistence type="predicted"/>
<dbReference type="EMBL" id="CP043424">
    <property type="protein sequence ID" value="QIW12327.1"/>
    <property type="molecule type" value="Genomic_DNA"/>
</dbReference>
<dbReference type="Proteomes" id="UP000681131">
    <property type="component" value="Chromosome"/>
</dbReference>
<organism evidence="1 2">
    <name type="scientific">Francisella adeliensis</name>
    <dbReference type="NCBI Taxonomy" id="2007306"/>
    <lineage>
        <taxon>Bacteria</taxon>
        <taxon>Pseudomonadati</taxon>
        <taxon>Pseudomonadota</taxon>
        <taxon>Gammaproteobacteria</taxon>
        <taxon>Thiotrichales</taxon>
        <taxon>Francisellaceae</taxon>
        <taxon>Francisella</taxon>
    </lineage>
</organism>
<evidence type="ECO:0000313" key="1">
    <source>
        <dbReference type="EMBL" id="QIW12327.1"/>
    </source>
</evidence>
<keyword evidence="2" id="KW-1185">Reference proteome</keyword>
<sequence length="114" mass="12796">MSRLRAKRLKLSNQSGMSLIETTISSGILLFILSSSFLVINTTVSTSSVVERKVELSQRLDAKVDRYLVTGRFNAVPVESDEFEQVKSSNPKIAKFEAKDKDFNVKISREVLKV</sequence>
<dbReference type="InterPro" id="IPR012902">
    <property type="entry name" value="N_methyl_site"/>
</dbReference>
<protein>
    <recommendedName>
        <fullName evidence="3">Type II secretion system protein</fullName>
    </recommendedName>
</protein>
<gene>
    <name evidence="1" type="ORF">FZC43_06540</name>
</gene>
<reference evidence="1 2" key="1">
    <citation type="submission" date="2019-08" db="EMBL/GenBank/DDBJ databases">
        <title>Complete genome sequences of Francisella adeliensis (FSC1325 and FSC1326).</title>
        <authorList>
            <person name="Ohrman C."/>
            <person name="Uneklint I."/>
            <person name="Vallesi A."/>
            <person name="Karlsson L."/>
            <person name="Sjodin A."/>
        </authorList>
    </citation>
    <scope>NUCLEOTIDE SEQUENCE [LARGE SCALE GENOMIC DNA]</scope>
    <source>
        <strain evidence="1 2">FSC1325</strain>
    </source>
</reference>
<evidence type="ECO:0000313" key="2">
    <source>
        <dbReference type="Proteomes" id="UP000681131"/>
    </source>
</evidence>
<evidence type="ECO:0008006" key="3">
    <source>
        <dbReference type="Google" id="ProtNLM"/>
    </source>
</evidence>
<accession>A0ABX6KDJ4</accession>
<dbReference type="RefSeq" id="WP_112870263.1">
    <property type="nucleotide sequence ID" value="NZ_CP021781.1"/>
</dbReference>